<dbReference type="Proteomes" id="UP000472270">
    <property type="component" value="Unassembled WGS sequence"/>
</dbReference>
<accession>A0A673M5L8</accession>
<dbReference type="PROSITE" id="PS50075">
    <property type="entry name" value="CARRIER"/>
    <property type="match status" value="1"/>
</dbReference>
<evidence type="ECO:0000256" key="3">
    <source>
        <dbReference type="ARBA" id="ARBA00022448"/>
    </source>
</evidence>
<keyword evidence="18" id="KW-1185">Reference proteome</keyword>
<evidence type="ECO:0000256" key="15">
    <source>
        <dbReference type="SAM" id="MobiDB-lite"/>
    </source>
</evidence>
<feature type="compositionally biased region" description="Basic residues" evidence="15">
    <location>
        <begin position="532"/>
        <end position="544"/>
    </location>
</feature>
<proteinExistence type="inferred from homology"/>
<dbReference type="GO" id="GO:0031966">
    <property type="term" value="C:mitochondrial membrane"/>
    <property type="evidence" value="ECO:0007669"/>
    <property type="project" value="UniProtKB-ARBA"/>
</dbReference>
<keyword evidence="3" id="KW-0813">Transport</keyword>
<feature type="region of interest" description="Disordered" evidence="15">
    <location>
        <begin position="272"/>
        <end position="295"/>
    </location>
</feature>
<keyword evidence="4 14" id="KW-0596">Phosphopantetheine</keyword>
<name>A0A673M5L8_9TELE</name>
<protein>
    <recommendedName>
        <fullName evidence="14">Acyl carrier protein</fullName>
    </recommendedName>
</protein>
<evidence type="ECO:0000256" key="8">
    <source>
        <dbReference type="ARBA" id="ARBA00022832"/>
    </source>
</evidence>
<organism evidence="17 18">
    <name type="scientific">Sinocyclocheilus rhinocerous</name>
    <dbReference type="NCBI Taxonomy" id="307959"/>
    <lineage>
        <taxon>Eukaryota</taxon>
        <taxon>Metazoa</taxon>
        <taxon>Chordata</taxon>
        <taxon>Craniata</taxon>
        <taxon>Vertebrata</taxon>
        <taxon>Euteleostomi</taxon>
        <taxon>Actinopterygii</taxon>
        <taxon>Neopterygii</taxon>
        <taxon>Teleostei</taxon>
        <taxon>Ostariophysi</taxon>
        <taxon>Cypriniformes</taxon>
        <taxon>Cyprinidae</taxon>
        <taxon>Cyprininae</taxon>
        <taxon>Sinocyclocheilus</taxon>
    </lineage>
</organism>
<comment type="function">
    <text evidence="14">Carrier of the growing fatty acid chain in fatty acid biosynthesis.</text>
</comment>
<evidence type="ECO:0000313" key="18">
    <source>
        <dbReference type="Proteomes" id="UP000472270"/>
    </source>
</evidence>
<dbReference type="GO" id="GO:0006633">
    <property type="term" value="P:fatty acid biosynthetic process"/>
    <property type="evidence" value="ECO:0007669"/>
    <property type="project" value="UniProtKB-KW"/>
</dbReference>
<keyword evidence="12" id="KW-0496">Mitochondrion</keyword>
<keyword evidence="6" id="KW-0597">Phosphoprotein</keyword>
<evidence type="ECO:0000256" key="4">
    <source>
        <dbReference type="ARBA" id="ARBA00022450"/>
    </source>
</evidence>
<dbReference type="PANTHER" id="PTHR14662">
    <property type="entry name" value="PARTNER AND LOCALIZER OF BRCA2"/>
    <property type="match status" value="1"/>
</dbReference>
<dbReference type="Pfam" id="PF16756">
    <property type="entry name" value="PALB2_WD40"/>
    <property type="match status" value="1"/>
</dbReference>
<keyword evidence="5 14" id="KW-0444">Lipid biosynthesis</keyword>
<dbReference type="GO" id="GO:0000724">
    <property type="term" value="P:double-strand break repair via homologous recombination"/>
    <property type="evidence" value="ECO:0007669"/>
    <property type="project" value="InterPro"/>
</dbReference>
<dbReference type="InterPro" id="IPR015943">
    <property type="entry name" value="WD40/YVTN_repeat-like_dom_sf"/>
</dbReference>
<evidence type="ECO:0000256" key="2">
    <source>
        <dbReference type="ARBA" id="ARBA00010930"/>
    </source>
</evidence>
<dbReference type="Ensembl" id="ENSSRHT00000088145.1">
    <property type="protein sequence ID" value="ENSSRHP00000085829.1"/>
    <property type="gene ID" value="ENSSRHG00000042466.1"/>
</dbReference>
<evidence type="ECO:0000256" key="5">
    <source>
        <dbReference type="ARBA" id="ARBA00022516"/>
    </source>
</evidence>
<keyword evidence="10" id="KW-0249">Electron transport</keyword>
<evidence type="ECO:0000256" key="9">
    <source>
        <dbReference type="ARBA" id="ARBA00022946"/>
    </source>
</evidence>
<dbReference type="SUPFAM" id="SSF47336">
    <property type="entry name" value="ACP-like"/>
    <property type="match status" value="1"/>
</dbReference>
<evidence type="ECO:0000256" key="10">
    <source>
        <dbReference type="ARBA" id="ARBA00022982"/>
    </source>
</evidence>
<sequence>MSEEILPNEDKETLRRRLEQLKQEYEKTAQRLQRAERHDAIRRLTQNNSPHTSEPSSVTSSMLTSEYSENHENLQLQTSLVAERNSSGFSAVPKIPAIQLDFAEIMSTPPLYSPVCKRSPAHRLRSKRSRLRLRKNKERESDTDISQEKERDGSGDSICEKVDTEIKEGSECTDNKNSLKGVRKYGKMEDKDCEKKKEREIEMSAEREKNQDRPIGIRKVGKIAKPSQELENDGKRVGHCVLNCSMSQSDNKLPLVSSEKKKNVHCSQKKVNVEQKSHSGSAVSIQTSSFPQSSEGVQITDKSQEMLEQTNQLLKDSNKGYDDRIDIKQSGVLDSCTLVEGLPFPVEYYPSQELENDGKRVGHCVLNCSMSQSDNKLPLVSSEKKKNVHCSQKKVNIEQKSHSGSAVSIQTSSFPQSSEGVQITDKSQEMLEQTNQLLKDSNKGYDDRTDIKQSGVLDSCTLVEGLPFPVEYYIRTTRRMAASHSSVDLDAVIYSQLTGGRGRRRLSQSQTSGRGHMTPEHSVCRSTGQTRRGGKGQRGRRGRPRSTASRAKADPDCTISHPPSDSQADSESPTESKSTSHTESPSQSVLVLERLEAESQEVHSPGPTVSLRPSPEQGDFEQGVTQDFKHLPDSQLCFDSQLLPDSNLYPIFRRKHGQTGKASQTDQSPLLPSLASLIQALQEKDKKTGLLAALDFQDFHLPDEDFGQLKLERLRLSTSVVEPFVQRPLVYNTRQSSRRQRMSGRKSNCEARYSVGELFTPEPLTTSSLEDSLPLCQSDPADQSQTEIEKDLKAVNEIKTFSSDVMDSRQIIKPEPDGSINNERKVEAPLKSSETENINEIQSQTKMQKQSHMLPENNSPCLVTLSLSPSLTSHTQKGQDTVLPSLGMSPHFLTPGSPLDLRSPLFSPSGILRSPFSITLTGFVSPDIKNRISVKSGDHGGSETQNQTQISQETMTEVQNTVKPRMPSQNNTPPGNENLNGPETKFSCNSVNEQKRECSLDTESNLECENKINCTPENEVQLNVPEPVIFKTLFESEIQTKNSSEMDVETYKGSELGSETQSMGLNPNLKLFHCGNKSGAVGQTPVETTSLDTSTYQRTERRTGFDNNSTQLEERNTVPSNNRTLVHEESLTGTSFTDEVHCSAVLQEMHTFKALEGGCVLDLCLVRWPSEDWSICVAGEWSVCLWAQMKGVQSWRLLHTWTFAQSVMSLQGIPDSSGLLCVSLGHLEITEARMLCCPSMDGPFSQNAVCKDTLQAVLGVSNCRLVCCSTPGDQQRVSVLTVTQDGRVKNTLPLASAKLNIRTLAAVEGEKDALIGWTECKTLLIWNMKTGQLLQTIYLEKTLTMTNCMKGYCYRGVLCVLLQNAGNVCDDESNTSLFTLIATNPLTGKHITLTSINCPDQHKQQLIDGDVLGSGLVGVFQSGHLAVWDLRGSVAKVVGVLDELCRLARWAGPDMLLTGYLNGDISSSSFQVFQWRQYGDLPPLTLETLHDRVLYVLKLYDKINPEKLQATSHFMKDLGLDSLDQVEIIMAMEDEFGFEIPDADAEKLMTPQEIVQYIADKKDVYE</sequence>
<dbReference type="InterPro" id="IPR036736">
    <property type="entry name" value="ACP-like_sf"/>
</dbReference>
<feature type="compositionally biased region" description="Basic and acidic residues" evidence="15">
    <location>
        <begin position="27"/>
        <end position="42"/>
    </location>
</feature>
<dbReference type="InterPro" id="IPR042417">
    <property type="entry name" value="PALB2"/>
</dbReference>
<dbReference type="InterPro" id="IPR031920">
    <property type="entry name" value="PALB2_WD40"/>
</dbReference>
<feature type="compositionally biased region" description="Basic residues" evidence="15">
    <location>
        <begin position="119"/>
        <end position="136"/>
    </location>
</feature>
<keyword evidence="9" id="KW-0809">Transit peptide</keyword>
<dbReference type="InterPro" id="IPR003231">
    <property type="entry name" value="ACP"/>
</dbReference>
<dbReference type="InterPro" id="IPR009081">
    <property type="entry name" value="PP-bd_ACP"/>
</dbReference>
<evidence type="ECO:0000256" key="6">
    <source>
        <dbReference type="ARBA" id="ARBA00022553"/>
    </source>
</evidence>
<feature type="compositionally biased region" description="Polar residues" evidence="15">
    <location>
        <begin position="278"/>
        <end position="295"/>
    </location>
</feature>
<keyword evidence="11" id="KW-0443">Lipid metabolism</keyword>
<dbReference type="SUPFAM" id="SSF50978">
    <property type="entry name" value="WD40 repeat-like"/>
    <property type="match status" value="1"/>
</dbReference>
<feature type="domain" description="Carrier" evidence="16">
    <location>
        <begin position="1487"/>
        <end position="1562"/>
    </location>
</feature>
<dbReference type="GO" id="GO:0003677">
    <property type="term" value="F:DNA binding"/>
    <property type="evidence" value="ECO:0007669"/>
    <property type="project" value="InterPro"/>
</dbReference>
<dbReference type="FunFam" id="1.10.1200.10:FF:000008">
    <property type="entry name" value="Acyl carrier protein"/>
    <property type="match status" value="1"/>
</dbReference>
<gene>
    <name evidence="17" type="primary">ndufab1a</name>
</gene>
<comment type="similarity">
    <text evidence="2">Belongs to the acyl carrier protein (ACP) family.</text>
</comment>
<keyword evidence="13 14" id="KW-0275">Fatty acid biosynthesis</keyword>
<reference evidence="17" key="1">
    <citation type="submission" date="2025-08" db="UniProtKB">
        <authorList>
            <consortium name="Ensembl"/>
        </authorList>
    </citation>
    <scope>IDENTIFICATION</scope>
</reference>
<dbReference type="PANTHER" id="PTHR14662:SF2">
    <property type="entry name" value="PARTNER AND LOCALIZER OF BRCA2"/>
    <property type="match status" value="1"/>
</dbReference>
<evidence type="ECO:0000313" key="17">
    <source>
        <dbReference type="Ensembl" id="ENSSRHP00000085829.1"/>
    </source>
</evidence>
<feature type="region of interest" description="Disordered" evidence="15">
    <location>
        <begin position="27"/>
        <end position="69"/>
    </location>
</feature>
<evidence type="ECO:0000256" key="13">
    <source>
        <dbReference type="ARBA" id="ARBA00023160"/>
    </source>
</evidence>
<feature type="region of interest" description="Disordered" evidence="15">
    <location>
        <begin position="111"/>
        <end position="159"/>
    </location>
</feature>
<dbReference type="GO" id="GO:0045271">
    <property type="term" value="C:respiratory chain complex I"/>
    <property type="evidence" value="ECO:0007669"/>
    <property type="project" value="UniProtKB-ARBA"/>
</dbReference>
<dbReference type="Pfam" id="PF00550">
    <property type="entry name" value="PP-binding"/>
    <property type="match status" value="1"/>
</dbReference>
<dbReference type="PROSITE" id="PS00012">
    <property type="entry name" value="PHOSPHOPANTETHEINE"/>
    <property type="match status" value="1"/>
</dbReference>
<feature type="compositionally biased region" description="Polar residues" evidence="15">
    <location>
        <begin position="44"/>
        <end position="69"/>
    </location>
</feature>
<evidence type="ECO:0000256" key="1">
    <source>
        <dbReference type="ARBA" id="ARBA00004173"/>
    </source>
</evidence>
<evidence type="ECO:0000256" key="14">
    <source>
        <dbReference type="RuleBase" id="RU000722"/>
    </source>
</evidence>
<dbReference type="InterPro" id="IPR006162">
    <property type="entry name" value="Ppantetheine_attach_site"/>
</dbReference>
<dbReference type="HAMAP" id="MF_01217">
    <property type="entry name" value="Acyl_carrier"/>
    <property type="match status" value="1"/>
</dbReference>
<evidence type="ECO:0000256" key="7">
    <source>
        <dbReference type="ARBA" id="ARBA00022660"/>
    </source>
</evidence>
<comment type="subcellular location">
    <subcellularLocation>
        <location evidence="1">Mitochondrion</location>
    </subcellularLocation>
</comment>
<evidence type="ECO:0000256" key="12">
    <source>
        <dbReference type="ARBA" id="ARBA00023128"/>
    </source>
</evidence>
<dbReference type="Gene3D" id="2.130.10.10">
    <property type="entry name" value="YVTN repeat-like/Quinoprotein amine dehydrogenase"/>
    <property type="match status" value="1"/>
</dbReference>
<keyword evidence="7" id="KW-0679">Respiratory chain</keyword>
<feature type="region of interest" description="Disordered" evidence="15">
    <location>
        <begin position="963"/>
        <end position="982"/>
    </location>
</feature>
<evidence type="ECO:0000259" key="16">
    <source>
        <dbReference type="PROSITE" id="PS50075"/>
    </source>
</evidence>
<feature type="compositionally biased region" description="Polar residues" evidence="15">
    <location>
        <begin position="561"/>
        <end position="589"/>
    </location>
</feature>
<feature type="compositionally biased region" description="Basic and acidic residues" evidence="15">
    <location>
        <begin position="137"/>
        <end position="159"/>
    </location>
</feature>
<dbReference type="InterPro" id="IPR036322">
    <property type="entry name" value="WD40_repeat_dom_sf"/>
</dbReference>
<keyword evidence="8" id="KW-0276">Fatty acid metabolism</keyword>
<dbReference type="Gene3D" id="1.10.1200.10">
    <property type="entry name" value="ACP-like"/>
    <property type="match status" value="1"/>
</dbReference>
<evidence type="ECO:0000256" key="11">
    <source>
        <dbReference type="ARBA" id="ARBA00023098"/>
    </source>
</evidence>
<dbReference type="GO" id="GO:0005654">
    <property type="term" value="C:nucleoplasm"/>
    <property type="evidence" value="ECO:0007669"/>
    <property type="project" value="TreeGrafter"/>
</dbReference>
<reference evidence="17" key="2">
    <citation type="submission" date="2025-09" db="UniProtKB">
        <authorList>
            <consortium name="Ensembl"/>
        </authorList>
    </citation>
    <scope>IDENTIFICATION</scope>
</reference>
<feature type="region of interest" description="Disordered" evidence="15">
    <location>
        <begin position="500"/>
        <end position="621"/>
    </location>
</feature>